<dbReference type="Pfam" id="PF11754">
    <property type="entry name" value="Velvet"/>
    <property type="match status" value="1"/>
</dbReference>
<evidence type="ECO:0000256" key="5">
    <source>
        <dbReference type="SAM" id="MobiDB-lite"/>
    </source>
</evidence>
<dbReference type="Pfam" id="PF02466">
    <property type="entry name" value="Tim17"/>
    <property type="match status" value="1"/>
</dbReference>
<feature type="domain" description="Velvet" evidence="6">
    <location>
        <begin position="213"/>
        <end position="395"/>
    </location>
</feature>
<dbReference type="InterPro" id="IPR037525">
    <property type="entry name" value="Velvet_dom"/>
</dbReference>
<dbReference type="Gene3D" id="2.60.40.3960">
    <property type="entry name" value="Velvet domain"/>
    <property type="match status" value="1"/>
</dbReference>
<dbReference type="GeneID" id="20377455"/>
<dbReference type="STRING" id="1299270.R9AG86"/>
<feature type="compositionally biased region" description="Low complexity" evidence="5">
    <location>
        <begin position="25"/>
        <end position="48"/>
    </location>
</feature>
<dbReference type="KEGG" id="wic:J056_004503"/>
<evidence type="ECO:0000256" key="3">
    <source>
        <dbReference type="ARBA" id="ARBA00023163"/>
    </source>
</evidence>
<dbReference type="PANTHER" id="PTHR33572">
    <property type="entry name" value="SPORE DEVELOPMENT REGULATOR VOSA"/>
    <property type="match status" value="1"/>
</dbReference>
<comment type="subcellular location">
    <subcellularLocation>
        <location evidence="1">Nucleus</location>
    </subcellularLocation>
</comment>
<dbReference type="InterPro" id="IPR021740">
    <property type="entry name" value="Velvet"/>
</dbReference>
<accession>R9AG86</accession>
<dbReference type="InterPro" id="IPR038491">
    <property type="entry name" value="Velvet_dom_sf"/>
</dbReference>
<evidence type="ECO:0000313" key="8">
    <source>
        <dbReference type="Proteomes" id="UP000014064"/>
    </source>
</evidence>
<evidence type="ECO:0000256" key="2">
    <source>
        <dbReference type="ARBA" id="ARBA00023015"/>
    </source>
</evidence>
<dbReference type="PANTHER" id="PTHR33572:SF15">
    <property type="entry name" value="VELVET DOMAIN-CONTAINING PROTEIN"/>
    <property type="match status" value="1"/>
</dbReference>
<keyword evidence="3" id="KW-0804">Transcription</keyword>
<dbReference type="GO" id="GO:0005634">
    <property type="term" value="C:nucleus"/>
    <property type="evidence" value="ECO:0007669"/>
    <property type="project" value="UniProtKB-SubCell"/>
</dbReference>
<feature type="compositionally biased region" description="Polar residues" evidence="5">
    <location>
        <begin position="207"/>
        <end position="216"/>
    </location>
</feature>
<dbReference type="eggNOG" id="KOG3324">
    <property type="taxonomic scope" value="Eukaryota"/>
</dbReference>
<protein>
    <recommendedName>
        <fullName evidence="6">Velvet domain-containing protein</fullName>
    </recommendedName>
</protein>
<name>R9AG86_WALI9</name>
<dbReference type="HOGENOM" id="CLU_687366_0_0_1"/>
<feature type="region of interest" description="Disordered" evidence="5">
    <location>
        <begin position="1"/>
        <end position="48"/>
    </location>
</feature>
<dbReference type="RefSeq" id="XP_009267973.1">
    <property type="nucleotide sequence ID" value="XM_009269698.1"/>
</dbReference>
<sequence length="401" mass="43121">MWPFTKQDTSNSTASDLAPDTTLSSTQPINTQPTNTRTQPTATQATSAQDVLSIDPTTLHPMADVGDKLDYLLLDDEKLSELPGSETALPSRGWSDDLCYGVGTTYVSGLGLGGLWGLREGMNKKLAAPVTRLRVNAILNSLTKRGSFIANSGGIIAMVYNMTNSSLDSIRGKHDVLNSMGAGAFSGALFKSTVSSPSDDDDKKTNSRSSQDSLNGRTHALEIIQSPLRSAAFGSSYYSRLPLSPALVVRLVVRNAEGHAVDIHEELPFYVCHASLLSEDAESHVDVTQPTEDADSVPLRMLYGALVTTPYQARGEVVFPFTDLGVRVCGIYRLKISLFRLARPGSEISSSTASETLSTAITDTFEIVELCKYEAPAITNLSYELHAAGVPIQIPDNQQTI</sequence>
<dbReference type="OrthoDB" id="3056235at2759"/>
<evidence type="ECO:0000313" key="7">
    <source>
        <dbReference type="EMBL" id="EOR01182.1"/>
    </source>
</evidence>
<keyword evidence="8" id="KW-1185">Reference proteome</keyword>
<dbReference type="EMBL" id="KE007231">
    <property type="protein sequence ID" value="EOR01182.1"/>
    <property type="molecule type" value="Genomic_DNA"/>
</dbReference>
<dbReference type="AlphaFoldDB" id="R9AG86"/>
<keyword evidence="4" id="KW-0539">Nucleus</keyword>
<proteinExistence type="predicted"/>
<keyword evidence="2" id="KW-0805">Transcription regulation</keyword>
<feature type="region of interest" description="Disordered" evidence="5">
    <location>
        <begin position="194"/>
        <end position="216"/>
    </location>
</feature>
<gene>
    <name evidence="7" type="ORF">J056_004503</name>
</gene>
<evidence type="ECO:0000256" key="4">
    <source>
        <dbReference type="ARBA" id="ARBA00023242"/>
    </source>
</evidence>
<evidence type="ECO:0000259" key="6">
    <source>
        <dbReference type="PROSITE" id="PS51821"/>
    </source>
</evidence>
<reference evidence="8" key="1">
    <citation type="journal article" date="2013" name="BMC Genomics">
        <title>Genome and transcriptome sequencing of the halophilic fungus Wallemia ichthyophaga: haloadaptations present and absent.</title>
        <authorList>
            <person name="Zajc J."/>
            <person name="Liu Y."/>
            <person name="Dai W."/>
            <person name="Yang Z."/>
            <person name="Hu J."/>
            <person name="Gostincar C."/>
            <person name="Gunde-Cimerman N."/>
        </authorList>
    </citation>
    <scope>NUCLEOTIDE SEQUENCE [LARGE SCALE GENOMIC DNA]</scope>
    <source>
        <strain evidence="8">EXF-994 / CBS 113033</strain>
    </source>
</reference>
<evidence type="ECO:0000256" key="1">
    <source>
        <dbReference type="ARBA" id="ARBA00004123"/>
    </source>
</evidence>
<dbReference type="Proteomes" id="UP000014064">
    <property type="component" value="Unassembled WGS sequence"/>
</dbReference>
<organism evidence="7 8">
    <name type="scientific">Wallemia ichthyophaga (strain EXF-994 / CBS 113033)</name>
    <dbReference type="NCBI Taxonomy" id="1299270"/>
    <lineage>
        <taxon>Eukaryota</taxon>
        <taxon>Fungi</taxon>
        <taxon>Dikarya</taxon>
        <taxon>Basidiomycota</taxon>
        <taxon>Wallemiomycotina</taxon>
        <taxon>Wallemiomycetes</taxon>
        <taxon>Wallemiales</taxon>
        <taxon>Wallemiaceae</taxon>
        <taxon>Wallemia</taxon>
    </lineage>
</organism>
<dbReference type="PROSITE" id="PS51821">
    <property type="entry name" value="VELVET"/>
    <property type="match status" value="1"/>
</dbReference>
<feature type="compositionally biased region" description="Polar residues" evidence="5">
    <location>
        <begin position="1"/>
        <end position="15"/>
    </location>
</feature>